<dbReference type="Pfam" id="PF00005">
    <property type="entry name" value="ABC_tran"/>
    <property type="match status" value="1"/>
</dbReference>
<comment type="caution">
    <text evidence="3">The sequence shown here is derived from an EMBL/GenBank/DDBJ whole genome shotgun (WGS) entry which is preliminary data.</text>
</comment>
<evidence type="ECO:0000313" key="3">
    <source>
        <dbReference type="EMBL" id="MBV3382590.1"/>
    </source>
</evidence>
<dbReference type="Proteomes" id="UP001197492">
    <property type="component" value="Unassembled WGS sequence"/>
</dbReference>
<reference evidence="3 6" key="1">
    <citation type="submission" date="2021-06" db="EMBL/GenBank/DDBJ databases">
        <title>Collection of gut derived symbiotic bacterial strains cultured from healthy donors.</title>
        <authorList>
            <person name="Lin H."/>
            <person name="Littmann E."/>
            <person name="Pamer E.G."/>
        </authorList>
    </citation>
    <scope>NUCLEOTIDE SEQUENCE</scope>
    <source>
        <strain evidence="4 6">MSK.21.70</strain>
        <strain evidence="3">MSK.21.82</strain>
    </source>
</reference>
<feature type="domain" description="ABC transporter" evidence="2">
    <location>
        <begin position="2"/>
        <end position="224"/>
    </location>
</feature>
<feature type="transmembrane region" description="Helical" evidence="1">
    <location>
        <begin position="428"/>
        <end position="451"/>
    </location>
</feature>
<dbReference type="Proteomes" id="UP001196408">
    <property type="component" value="Unassembled WGS sequence"/>
</dbReference>
<dbReference type="GO" id="GO:0005886">
    <property type="term" value="C:plasma membrane"/>
    <property type="evidence" value="ECO:0007669"/>
    <property type="project" value="TreeGrafter"/>
</dbReference>
<accession>A0AAW4MTQ0</accession>
<feature type="transmembrane region" description="Helical" evidence="1">
    <location>
        <begin position="531"/>
        <end position="553"/>
    </location>
</feature>
<dbReference type="PANTHER" id="PTHR24220:SF692">
    <property type="entry name" value="ABC TRANSPORTER DOMAIN-CONTAINING PROTEIN"/>
    <property type="match status" value="1"/>
</dbReference>
<evidence type="ECO:0000313" key="4">
    <source>
        <dbReference type="EMBL" id="MBV3392683.1"/>
    </source>
</evidence>
<protein>
    <submittedName>
        <fullName evidence="3">ATP-binding cassette domain-containing protein</fullName>
    </submittedName>
</protein>
<keyword evidence="6" id="KW-1185">Reference proteome</keyword>
<feature type="transmembrane region" description="Helical" evidence="1">
    <location>
        <begin position="490"/>
        <end position="511"/>
    </location>
</feature>
<organism evidence="3 5">
    <name type="scientific">Catenibacterium mitsuokai</name>
    <dbReference type="NCBI Taxonomy" id="100886"/>
    <lineage>
        <taxon>Bacteria</taxon>
        <taxon>Bacillati</taxon>
        <taxon>Bacillota</taxon>
        <taxon>Erysipelotrichia</taxon>
        <taxon>Erysipelotrichales</taxon>
        <taxon>Coprobacillaceae</taxon>
        <taxon>Catenibacterium</taxon>
    </lineage>
</organism>
<dbReference type="InterPro" id="IPR003593">
    <property type="entry name" value="AAA+_ATPase"/>
</dbReference>
<keyword evidence="3" id="KW-0067">ATP-binding</keyword>
<dbReference type="RefSeq" id="WP_217747468.1">
    <property type="nucleotide sequence ID" value="NZ_JAHOEB010000025.1"/>
</dbReference>
<dbReference type="InterPro" id="IPR003439">
    <property type="entry name" value="ABC_transporter-like_ATP-bd"/>
</dbReference>
<dbReference type="PANTHER" id="PTHR24220">
    <property type="entry name" value="IMPORT ATP-BINDING PROTEIN"/>
    <property type="match status" value="1"/>
</dbReference>
<keyword evidence="1" id="KW-0812">Transmembrane</keyword>
<dbReference type="GO" id="GO:0016887">
    <property type="term" value="F:ATP hydrolysis activity"/>
    <property type="evidence" value="ECO:0007669"/>
    <property type="project" value="InterPro"/>
</dbReference>
<dbReference type="GO" id="GO:0022857">
    <property type="term" value="F:transmembrane transporter activity"/>
    <property type="evidence" value="ECO:0007669"/>
    <property type="project" value="TreeGrafter"/>
</dbReference>
<name>A0AAW4MTQ0_9FIRM</name>
<evidence type="ECO:0000313" key="5">
    <source>
        <dbReference type="Proteomes" id="UP001196408"/>
    </source>
</evidence>
<keyword evidence="1" id="KW-0472">Membrane</keyword>
<dbReference type="EMBL" id="JAHOEF010000023">
    <property type="protein sequence ID" value="MBV3382590.1"/>
    <property type="molecule type" value="Genomic_DNA"/>
</dbReference>
<dbReference type="EMBL" id="JAHOEL010000025">
    <property type="protein sequence ID" value="MBV3392683.1"/>
    <property type="molecule type" value="Genomic_DNA"/>
</dbReference>
<dbReference type="AlphaFoldDB" id="A0AAW4MTQ0"/>
<proteinExistence type="predicted"/>
<dbReference type="PROSITE" id="PS50893">
    <property type="entry name" value="ABC_TRANSPORTER_2"/>
    <property type="match status" value="1"/>
</dbReference>
<evidence type="ECO:0000313" key="6">
    <source>
        <dbReference type="Proteomes" id="UP001197492"/>
    </source>
</evidence>
<dbReference type="GO" id="GO:0005524">
    <property type="term" value="F:ATP binding"/>
    <property type="evidence" value="ECO:0007669"/>
    <property type="project" value="UniProtKB-KW"/>
</dbReference>
<gene>
    <name evidence="3" type="ORF">KSV97_04940</name>
    <name evidence="4" type="ORF">KSW06_05305</name>
</gene>
<dbReference type="SMART" id="SM00382">
    <property type="entry name" value="AAA"/>
    <property type="match status" value="1"/>
</dbReference>
<keyword evidence="1" id="KW-1133">Transmembrane helix</keyword>
<evidence type="ECO:0000256" key="1">
    <source>
        <dbReference type="SAM" id="Phobius"/>
    </source>
</evidence>
<sequence>MLELKDLTVSYDICILDHVNYIFPDTGLVGIKGPSGCGKSTLLYCLCGLLQYNGTITFNHEVIDKKFSKMIGFIKQNNDLIPSYTVEENIMAGCYFGQIDFDKKKMDKIIRRLKIEKLMKRYPDELSIGQMKRVSIARALLKDAPVLLCDEPTGALHYKQAKEVMTLLKEVSEDRLVIVVSHDTSLLDEYVDILIEMKNQTLHTIKDNHIDKEVLIPQHKKHFSMRYSFKEVLGERKRLALLSLFQILVIVTSLVIISGLNGLSTSIEKSYREAPLKDIVTISSHDGESISLKEKSTKHFDIESGYIKGVNASLIRLPKKTKHIKLISGHLPRHTNEVIITNNLSHKLKSEFTCHLLENETYKVVGVIEDNFYQDQLVCFHHDIDKTYPDLLRDDKIDVVTKDPETLIKRYEKNYEVDNDVYMKKMSYGTLISIGHMIALVYMMISLFVAIELTKTVFSSLYLERSRSLALKISMGASYKQLQRESKIEILIIGTFIYSISIMMFIIILSILPLTSFKSYFHFTCLASSCYFYIIFYFLYLLILILSASAPFIRIKKESIVSLLREE</sequence>
<dbReference type="InterPro" id="IPR015854">
    <property type="entry name" value="ABC_transpr_LolD-like"/>
</dbReference>
<evidence type="ECO:0000259" key="2">
    <source>
        <dbReference type="PROSITE" id="PS50893"/>
    </source>
</evidence>
<feature type="transmembrane region" description="Helical" evidence="1">
    <location>
        <begin position="239"/>
        <end position="260"/>
    </location>
</feature>
<keyword evidence="3" id="KW-0547">Nucleotide-binding</keyword>